<dbReference type="EMBL" id="JAIWYP010000014">
    <property type="protein sequence ID" value="KAH3708672.1"/>
    <property type="molecule type" value="Genomic_DNA"/>
</dbReference>
<organism evidence="1 3">
    <name type="scientific">Dreissena polymorpha</name>
    <name type="common">Zebra mussel</name>
    <name type="synonym">Mytilus polymorpha</name>
    <dbReference type="NCBI Taxonomy" id="45954"/>
    <lineage>
        <taxon>Eukaryota</taxon>
        <taxon>Metazoa</taxon>
        <taxon>Spiralia</taxon>
        <taxon>Lophotrochozoa</taxon>
        <taxon>Mollusca</taxon>
        <taxon>Bivalvia</taxon>
        <taxon>Autobranchia</taxon>
        <taxon>Heteroconchia</taxon>
        <taxon>Euheterodonta</taxon>
        <taxon>Imparidentia</taxon>
        <taxon>Neoheterodontei</taxon>
        <taxon>Myida</taxon>
        <taxon>Dreissenoidea</taxon>
        <taxon>Dreissenidae</taxon>
        <taxon>Dreissena</taxon>
    </lineage>
</organism>
<name>A0A9D3Z0I8_DREPO</name>
<dbReference type="EMBL" id="JAIWYP010000014">
    <property type="protein sequence ID" value="KAH3708671.1"/>
    <property type="molecule type" value="Genomic_DNA"/>
</dbReference>
<reference evidence="1" key="2">
    <citation type="submission" date="2020-11" db="EMBL/GenBank/DDBJ databases">
        <authorList>
            <person name="McCartney M.A."/>
            <person name="Auch B."/>
            <person name="Kono T."/>
            <person name="Mallez S."/>
            <person name="Becker A."/>
            <person name="Gohl D.M."/>
            <person name="Silverstein K.A.T."/>
            <person name="Koren S."/>
            <person name="Bechman K.B."/>
            <person name="Herman A."/>
            <person name="Abrahante J.E."/>
            <person name="Garbe J."/>
        </authorList>
    </citation>
    <scope>NUCLEOTIDE SEQUENCE</scope>
    <source>
        <strain evidence="1">Duluth1</strain>
        <tissue evidence="1">Whole animal</tissue>
    </source>
</reference>
<sequence>MLAGSQRIQNTILWKQVAEFSQVLQKVIGSVQSDRLENDLPSAALELAAKCYQH</sequence>
<reference evidence="1" key="1">
    <citation type="journal article" date="2019" name="bioRxiv">
        <title>The Genome of the Zebra Mussel, Dreissena polymorpha: A Resource for Invasive Species Research.</title>
        <authorList>
            <person name="McCartney M.A."/>
            <person name="Auch B."/>
            <person name="Kono T."/>
            <person name="Mallez S."/>
            <person name="Zhang Y."/>
            <person name="Obille A."/>
            <person name="Becker A."/>
            <person name="Abrahante J.E."/>
            <person name="Garbe J."/>
            <person name="Badalamenti J.P."/>
            <person name="Herman A."/>
            <person name="Mangelson H."/>
            <person name="Liachko I."/>
            <person name="Sullivan S."/>
            <person name="Sone E.D."/>
            <person name="Koren S."/>
            <person name="Silverstein K.A.T."/>
            <person name="Beckman K.B."/>
            <person name="Gohl D.M."/>
        </authorList>
    </citation>
    <scope>NUCLEOTIDE SEQUENCE</scope>
    <source>
        <strain evidence="1">Duluth1</strain>
        <tissue evidence="1">Whole animal</tissue>
    </source>
</reference>
<accession>A0A9D3Z0I8</accession>
<dbReference type="AlphaFoldDB" id="A0A9D3Z0I8"/>
<evidence type="ECO:0000313" key="1">
    <source>
        <dbReference type="EMBL" id="KAH3708671.1"/>
    </source>
</evidence>
<dbReference type="Proteomes" id="UP000828390">
    <property type="component" value="Unassembled WGS sequence"/>
</dbReference>
<evidence type="ECO:0000313" key="2">
    <source>
        <dbReference type="EMBL" id="KAH3708672.1"/>
    </source>
</evidence>
<comment type="caution">
    <text evidence="1">The sequence shown here is derived from an EMBL/GenBank/DDBJ whole genome shotgun (WGS) entry which is preliminary data.</text>
</comment>
<proteinExistence type="predicted"/>
<protein>
    <submittedName>
        <fullName evidence="1">Uncharacterized protein</fullName>
    </submittedName>
</protein>
<evidence type="ECO:0000313" key="3">
    <source>
        <dbReference type="Proteomes" id="UP000828390"/>
    </source>
</evidence>
<gene>
    <name evidence="1" type="ORF">DPMN_068128</name>
    <name evidence="2" type="ORF">DPMN_068129</name>
</gene>
<keyword evidence="3" id="KW-1185">Reference proteome</keyword>